<dbReference type="InterPro" id="IPR050546">
    <property type="entry name" value="Glycosyl_Hydrlase_16"/>
</dbReference>
<dbReference type="InterPro" id="IPR000601">
    <property type="entry name" value="PKD_dom"/>
</dbReference>
<dbReference type="PANTHER" id="PTHR10963:SF55">
    <property type="entry name" value="GLYCOSIDE HYDROLASE FAMILY 16 PROTEIN"/>
    <property type="match status" value="1"/>
</dbReference>
<dbReference type="GO" id="GO:0004553">
    <property type="term" value="F:hydrolase activity, hydrolyzing O-glycosyl compounds"/>
    <property type="evidence" value="ECO:0007669"/>
    <property type="project" value="InterPro"/>
</dbReference>
<comment type="similarity">
    <text evidence="1">Belongs to the glycosyl hydrolase 16 family.</text>
</comment>
<dbReference type="InterPro" id="IPR013320">
    <property type="entry name" value="ConA-like_dom_sf"/>
</dbReference>
<dbReference type="Pfam" id="PF00722">
    <property type="entry name" value="Glyco_hydro_16"/>
    <property type="match status" value="1"/>
</dbReference>
<dbReference type="InterPro" id="IPR013783">
    <property type="entry name" value="Ig-like_fold"/>
</dbReference>
<dbReference type="GO" id="GO:0005975">
    <property type="term" value="P:carbohydrate metabolic process"/>
    <property type="evidence" value="ECO:0007669"/>
    <property type="project" value="InterPro"/>
</dbReference>
<dbReference type="PROSITE" id="PS50093">
    <property type="entry name" value="PKD"/>
    <property type="match status" value="1"/>
</dbReference>
<dbReference type="InterPro" id="IPR035986">
    <property type="entry name" value="PKD_dom_sf"/>
</dbReference>
<proteinExistence type="inferred from homology"/>
<dbReference type="EMBL" id="QGDC01000003">
    <property type="protein sequence ID" value="RCH55777.1"/>
    <property type="molecule type" value="Genomic_DNA"/>
</dbReference>
<sequence length="344" mass="37302">MKFIRASFFLVAAMLLTYCSKSNGGAEPTPVTPSDLEVFATVNPDNSGNVTFTATAKNAASYDFDFGNGTYQNVVAGVVTYQYPAAGVYTVQVIAKSKSNKTISKSIQVTVTISSSLLWSDEFNTPGAPDASKWGYDIGTGDNGWGNAELQYYTNRPENVIVADGVLKIMLKKESFSGSAYTSTRLLSRGKFDFTYGTVEVKAKLTTGGGTWPAIWMLGSNFSSVGWPACGEIDIMEYRGSDPGKIHSTLHHPGRSGGNADTKSTTIANANTAFHIYKAEWSASAIKFYVDDKLYHTFPNNSSIPFNHDFFIILNVAMGGTFGGPVDPNFSNTSMEVDYVRVYR</sequence>
<keyword evidence="6" id="KW-1185">Reference proteome</keyword>
<dbReference type="PANTHER" id="PTHR10963">
    <property type="entry name" value="GLYCOSYL HYDROLASE-RELATED"/>
    <property type="match status" value="1"/>
</dbReference>
<gene>
    <name evidence="5" type="ORF">DJ568_07385</name>
</gene>
<dbReference type="Pfam" id="PF18911">
    <property type="entry name" value="PKD_4"/>
    <property type="match status" value="1"/>
</dbReference>
<evidence type="ECO:0000256" key="2">
    <source>
        <dbReference type="SAM" id="SignalP"/>
    </source>
</evidence>
<comment type="caution">
    <text evidence="5">The sequence shown here is derived from an EMBL/GenBank/DDBJ whole genome shotgun (WGS) entry which is preliminary data.</text>
</comment>
<dbReference type="SMART" id="SM00089">
    <property type="entry name" value="PKD"/>
    <property type="match status" value="1"/>
</dbReference>
<feature type="domain" description="PKD" evidence="3">
    <location>
        <begin position="58"/>
        <end position="116"/>
    </location>
</feature>
<dbReference type="OrthoDB" id="9809583at2"/>
<keyword evidence="2" id="KW-0732">Signal</keyword>
<accession>A0A367GQN8</accession>
<evidence type="ECO:0000259" key="3">
    <source>
        <dbReference type="PROSITE" id="PS50093"/>
    </source>
</evidence>
<dbReference type="Gene3D" id="2.60.120.200">
    <property type="match status" value="1"/>
</dbReference>
<protein>
    <submittedName>
        <fullName evidence="5">Beta-glucanase</fullName>
    </submittedName>
</protein>
<dbReference type="PROSITE" id="PS51762">
    <property type="entry name" value="GH16_2"/>
    <property type="match status" value="1"/>
</dbReference>
<dbReference type="InterPro" id="IPR022409">
    <property type="entry name" value="PKD/Chitinase_dom"/>
</dbReference>
<dbReference type="Gene3D" id="2.60.40.10">
    <property type="entry name" value="Immunoglobulins"/>
    <property type="match status" value="1"/>
</dbReference>
<name>A0A367GQN8_9SPHI</name>
<feature type="chain" id="PRO_5016793011" evidence="2">
    <location>
        <begin position="25"/>
        <end position="344"/>
    </location>
</feature>
<dbReference type="CDD" id="cd08023">
    <property type="entry name" value="GH16_laminarinase_like"/>
    <property type="match status" value="1"/>
</dbReference>
<evidence type="ECO:0000313" key="5">
    <source>
        <dbReference type="EMBL" id="RCH55777.1"/>
    </source>
</evidence>
<dbReference type="Proteomes" id="UP000253209">
    <property type="component" value="Unassembled WGS sequence"/>
</dbReference>
<organism evidence="5 6">
    <name type="scientific">Mucilaginibacter hurinus</name>
    <dbReference type="NCBI Taxonomy" id="2201324"/>
    <lineage>
        <taxon>Bacteria</taxon>
        <taxon>Pseudomonadati</taxon>
        <taxon>Bacteroidota</taxon>
        <taxon>Sphingobacteriia</taxon>
        <taxon>Sphingobacteriales</taxon>
        <taxon>Sphingobacteriaceae</taxon>
        <taxon>Mucilaginibacter</taxon>
    </lineage>
</organism>
<evidence type="ECO:0000313" key="6">
    <source>
        <dbReference type="Proteomes" id="UP000253209"/>
    </source>
</evidence>
<feature type="domain" description="GH16" evidence="4">
    <location>
        <begin position="64"/>
        <end position="344"/>
    </location>
</feature>
<feature type="signal peptide" evidence="2">
    <location>
        <begin position="1"/>
        <end position="24"/>
    </location>
</feature>
<evidence type="ECO:0000256" key="1">
    <source>
        <dbReference type="ARBA" id="ARBA00006865"/>
    </source>
</evidence>
<dbReference type="CDD" id="cd00146">
    <property type="entry name" value="PKD"/>
    <property type="match status" value="1"/>
</dbReference>
<dbReference type="AlphaFoldDB" id="A0A367GQN8"/>
<dbReference type="InterPro" id="IPR000757">
    <property type="entry name" value="Beta-glucanase-like"/>
</dbReference>
<reference evidence="5 6" key="1">
    <citation type="submission" date="2018-05" db="EMBL/GenBank/DDBJ databases">
        <title>Mucilaginibacter hurinus sp. nov., isolated from briquette warehouse soil.</title>
        <authorList>
            <person name="Choi L."/>
        </authorList>
    </citation>
    <scope>NUCLEOTIDE SEQUENCE [LARGE SCALE GENOMIC DNA]</scope>
    <source>
        <strain evidence="5 6">ZR32</strain>
    </source>
</reference>
<dbReference type="SUPFAM" id="SSF49299">
    <property type="entry name" value="PKD domain"/>
    <property type="match status" value="1"/>
</dbReference>
<evidence type="ECO:0000259" key="4">
    <source>
        <dbReference type="PROSITE" id="PS51762"/>
    </source>
</evidence>
<dbReference type="SUPFAM" id="SSF49899">
    <property type="entry name" value="Concanavalin A-like lectins/glucanases"/>
    <property type="match status" value="1"/>
</dbReference>
<dbReference type="RefSeq" id="WP_114004693.1">
    <property type="nucleotide sequence ID" value="NZ_QGDC01000003.1"/>
</dbReference>